<sequence length="162" mass="18474">MLDVSRMHSHQAGAKLTQLIKENNIRGGGIKLYCKTRWTTASDSVDSIIRLETVLEQIITNDSNLLNDKVKRVIQTRNFFSDLRILSFVLNPLRKAVLALESKSATLGDCFLNPRFRNKPLKDKAYSRIVRCATTIGKRLGFDLKESRTLCEQIKDYRDGKS</sequence>
<organism evidence="1 4">
    <name type="scientific">Rhizophagus irregularis</name>
    <dbReference type="NCBI Taxonomy" id="588596"/>
    <lineage>
        <taxon>Eukaryota</taxon>
        <taxon>Fungi</taxon>
        <taxon>Fungi incertae sedis</taxon>
        <taxon>Mucoromycota</taxon>
        <taxon>Glomeromycotina</taxon>
        <taxon>Glomeromycetes</taxon>
        <taxon>Glomerales</taxon>
        <taxon>Glomeraceae</taxon>
        <taxon>Rhizophagus</taxon>
    </lineage>
</organism>
<reference evidence="1 4" key="2">
    <citation type="submission" date="2017-09" db="EMBL/GenBank/DDBJ databases">
        <title>Extensive intraspecific genome diversity in a model arbuscular mycorrhizal fungus.</title>
        <authorList>
            <person name="Chen E.C."/>
            <person name="Morin E."/>
            <person name="Beaudet D."/>
            <person name="Noel J."/>
            <person name="Ndikumana S."/>
            <person name="Charron P."/>
            <person name="St-Onge C."/>
            <person name="Giorgi J."/>
            <person name="Grigoriev I.V."/>
            <person name="Roux C."/>
            <person name="Martin F.M."/>
            <person name="Corradi N."/>
        </authorList>
    </citation>
    <scope>NUCLEOTIDE SEQUENCE [LARGE SCALE GENOMIC DNA]</scope>
    <source>
        <strain evidence="1 4">A5</strain>
    </source>
</reference>
<reference evidence="1 4" key="1">
    <citation type="submission" date="2016-04" db="EMBL/GenBank/DDBJ databases">
        <title>Genome analyses suggest a sexual origin of heterokaryosis in a supposedly ancient asexual fungus.</title>
        <authorList>
            <person name="Ropars J."/>
            <person name="Sedzielewska K."/>
            <person name="Noel J."/>
            <person name="Charron P."/>
            <person name="Farinelli L."/>
            <person name="Marton T."/>
            <person name="Kruger M."/>
            <person name="Pelin A."/>
            <person name="Brachmann A."/>
            <person name="Corradi N."/>
        </authorList>
    </citation>
    <scope>NUCLEOTIDE SEQUENCE [LARGE SCALE GENOMIC DNA]</scope>
    <source>
        <strain evidence="1 4">A5</strain>
    </source>
</reference>
<dbReference type="EMBL" id="LLXH01003212">
    <property type="protein sequence ID" value="PKC54496.1"/>
    <property type="molecule type" value="Genomic_DNA"/>
</dbReference>
<dbReference type="Proteomes" id="UP000232722">
    <property type="component" value="Unassembled WGS sequence"/>
</dbReference>
<dbReference type="AlphaFoldDB" id="A0A2N0NE17"/>
<reference evidence="2 3" key="4">
    <citation type="submission" date="2017-10" db="EMBL/GenBank/DDBJ databases">
        <title>Genome analyses suggest a sexual origin of heterokaryosis in a supposedly ancient asexual fungus.</title>
        <authorList>
            <person name="Corradi N."/>
            <person name="Sedzielewska K."/>
            <person name="Noel J."/>
            <person name="Charron P."/>
            <person name="Farinelli L."/>
            <person name="Marton T."/>
            <person name="Kruger M."/>
            <person name="Pelin A."/>
            <person name="Brachmann A."/>
            <person name="Corradi N."/>
        </authorList>
    </citation>
    <scope>NUCLEOTIDE SEQUENCE [LARGE SCALE GENOMIC DNA]</scope>
    <source>
        <strain evidence="2 3">A1</strain>
    </source>
</reference>
<dbReference type="VEuPathDB" id="FungiDB:RhiirFUN_018725"/>
<accession>A0A2N0NE17</accession>
<name>A0A2N0NE17_9GLOM</name>
<dbReference type="EMBL" id="LLXJ01009785">
    <property type="protein sequence ID" value="PKB92817.1"/>
    <property type="molecule type" value="Genomic_DNA"/>
</dbReference>
<gene>
    <name evidence="2" type="ORF">RhiirA1_477222</name>
    <name evidence="1" type="ORF">RhiirA5_443271</name>
</gene>
<dbReference type="VEuPathDB" id="FungiDB:FUN_018667"/>
<protein>
    <submittedName>
        <fullName evidence="1">Uncharacterized protein</fullName>
    </submittedName>
</protein>
<evidence type="ECO:0000313" key="2">
    <source>
        <dbReference type="EMBL" id="PKC54496.1"/>
    </source>
</evidence>
<evidence type="ECO:0000313" key="1">
    <source>
        <dbReference type="EMBL" id="PKB92817.1"/>
    </source>
</evidence>
<comment type="caution">
    <text evidence="1">The sequence shown here is derived from an EMBL/GenBank/DDBJ whole genome shotgun (WGS) entry which is preliminary data.</text>
</comment>
<proteinExistence type="predicted"/>
<dbReference type="Proteomes" id="UP000232688">
    <property type="component" value="Unassembled WGS sequence"/>
</dbReference>
<evidence type="ECO:0000313" key="3">
    <source>
        <dbReference type="Proteomes" id="UP000232688"/>
    </source>
</evidence>
<reference evidence="2 3" key="3">
    <citation type="submission" date="2017-10" db="EMBL/GenBank/DDBJ databases">
        <title>Extensive intraspecific genome diversity in a model arbuscular mycorrhizal fungus.</title>
        <authorList>
            <person name="Chen E.C.H."/>
            <person name="Morin E."/>
            <person name="Baudet D."/>
            <person name="Noel J."/>
            <person name="Ndikumana S."/>
            <person name="Charron P."/>
            <person name="St-Onge C."/>
            <person name="Giorgi J."/>
            <person name="Grigoriev I.V."/>
            <person name="Roux C."/>
            <person name="Martin F.M."/>
            <person name="Corradi N."/>
        </authorList>
    </citation>
    <scope>NUCLEOTIDE SEQUENCE [LARGE SCALE GENOMIC DNA]</scope>
    <source>
        <strain evidence="2 3">A1</strain>
    </source>
</reference>
<dbReference type="VEuPathDB" id="FungiDB:RhiirA1_477222"/>
<evidence type="ECO:0000313" key="4">
    <source>
        <dbReference type="Proteomes" id="UP000232722"/>
    </source>
</evidence>